<keyword evidence="3" id="KW-1185">Reference proteome</keyword>
<gene>
    <name evidence="2" type="ORF">A3Q41_00752</name>
</gene>
<dbReference type="EMBL" id="CP015220">
    <property type="protein sequence ID" value="AMY22070.1"/>
    <property type="molecule type" value="Genomic_DNA"/>
</dbReference>
<feature type="transmembrane region" description="Helical" evidence="1">
    <location>
        <begin position="21"/>
        <end position="42"/>
    </location>
</feature>
<evidence type="ECO:0000256" key="1">
    <source>
        <dbReference type="SAM" id="Phobius"/>
    </source>
</evidence>
<accession>A0A143QG88</accession>
<dbReference type="OrthoDB" id="9977345at2"/>
<protein>
    <submittedName>
        <fullName evidence="2">Uncharacterized protein</fullName>
    </submittedName>
</protein>
<reference evidence="3" key="2">
    <citation type="submission" date="2016-04" db="EMBL/GenBank/DDBJ databases">
        <title>Complete Genome and Plasmid Sequences for Rhodococcus fascians D188 and Draft Sequences for Rhodococcus spp. Isolates PBTS 1 and PBTS 2.</title>
        <authorList>
            <person name="Stamer R."/>
            <person name="Vereecke D."/>
            <person name="Zhang Y."/>
            <person name="Schilkey F."/>
            <person name="Devitt N."/>
            <person name="Randall J."/>
        </authorList>
    </citation>
    <scope>NUCLEOTIDE SEQUENCE [LARGE SCALE GENOMIC DNA]</scope>
    <source>
        <strain evidence="3">PBTS2</strain>
    </source>
</reference>
<evidence type="ECO:0000313" key="3">
    <source>
        <dbReference type="Proteomes" id="UP000076038"/>
    </source>
</evidence>
<evidence type="ECO:0000313" key="2">
    <source>
        <dbReference type="EMBL" id="AMY22070.1"/>
    </source>
</evidence>
<dbReference type="Proteomes" id="UP000076038">
    <property type="component" value="Chromosome"/>
</dbReference>
<keyword evidence="1" id="KW-0472">Membrane</keyword>
<sequence>MHVRKARIGDDGFRKTPRYRQLNAASVVFLGSLVVIGTFRAADTSDSIRLAAHSAILVAVAFAILHALRRTDRKPTWLLPRTTLILFGLGSLVCVVAGDYLPAVVAAIQAVVLPLFMLDDRVNALYRYSPDVS</sequence>
<keyword evidence="1" id="KW-0812">Transmembrane</keyword>
<dbReference type="AlphaFoldDB" id="A0A143QG88"/>
<keyword evidence="1" id="KW-1133">Transmembrane helix</keyword>
<dbReference type="RefSeq" id="WP_048316471.1">
    <property type="nucleotide sequence ID" value="NZ_CP015220.1"/>
</dbReference>
<dbReference type="KEGG" id="rhs:A3Q41_00752"/>
<feature type="transmembrane region" description="Helical" evidence="1">
    <location>
        <begin position="84"/>
        <end position="117"/>
    </location>
</feature>
<dbReference type="PATRIC" id="fig|1653479.3.peg.770"/>
<feature type="transmembrane region" description="Helical" evidence="1">
    <location>
        <begin position="48"/>
        <end position="68"/>
    </location>
</feature>
<name>A0A143QG88_RHOFA</name>
<organism evidence="2 3">
    <name type="scientific">Rhodococcoides fascians</name>
    <name type="common">Rhodococcus fascians</name>
    <dbReference type="NCBI Taxonomy" id="1828"/>
    <lineage>
        <taxon>Bacteria</taxon>
        <taxon>Bacillati</taxon>
        <taxon>Actinomycetota</taxon>
        <taxon>Actinomycetes</taxon>
        <taxon>Mycobacteriales</taxon>
        <taxon>Nocardiaceae</taxon>
        <taxon>Rhodococcoides</taxon>
    </lineage>
</organism>
<proteinExistence type="predicted"/>
<reference evidence="2 3" key="1">
    <citation type="journal article" date="2016" name="Genome Announc.">
        <title>Complete Genome and Plasmid Sequences for Rhodococcus fascians D188 and Draft Sequences for Rhodococcus Isolates PBTS 1 and PBTS 2.</title>
        <authorList>
            <person name="Stamler R.A."/>
            <person name="Vereecke D."/>
            <person name="Zhang Y."/>
            <person name="Schilkey F."/>
            <person name="Devitt N."/>
            <person name="Randall J.J."/>
        </authorList>
    </citation>
    <scope>NUCLEOTIDE SEQUENCE [LARGE SCALE GENOMIC DNA]</scope>
    <source>
        <strain evidence="2 3">PBTS2</strain>
    </source>
</reference>